<name>A0AAW1LDI6_SAPOF</name>
<dbReference type="InterPro" id="IPR036047">
    <property type="entry name" value="F-box-like_dom_sf"/>
</dbReference>
<gene>
    <name evidence="2" type="ORF">RND81_04G102800</name>
</gene>
<evidence type="ECO:0000259" key="1">
    <source>
        <dbReference type="PROSITE" id="PS50181"/>
    </source>
</evidence>
<feature type="domain" description="F-box" evidence="1">
    <location>
        <begin position="18"/>
        <end position="52"/>
    </location>
</feature>
<proteinExistence type="predicted"/>
<protein>
    <recommendedName>
        <fullName evidence="1">F-box domain-containing protein</fullName>
    </recommendedName>
</protein>
<comment type="caution">
    <text evidence="2">The sequence shown here is derived from an EMBL/GenBank/DDBJ whole genome shotgun (WGS) entry which is preliminary data.</text>
</comment>
<accession>A0AAW1LDI6</accession>
<dbReference type="InterPro" id="IPR001810">
    <property type="entry name" value="F-box_dom"/>
</dbReference>
<dbReference type="PANTHER" id="PTHR31293">
    <property type="entry name" value="RNI-LIKE SUPERFAMILY PROTEIN"/>
    <property type="match status" value="1"/>
</dbReference>
<dbReference type="PROSITE" id="PS50181">
    <property type="entry name" value="FBOX"/>
    <property type="match status" value="1"/>
</dbReference>
<dbReference type="EMBL" id="JBDFQZ010000004">
    <property type="protein sequence ID" value="KAK9733947.1"/>
    <property type="molecule type" value="Genomic_DNA"/>
</dbReference>
<reference evidence="2" key="1">
    <citation type="submission" date="2024-03" db="EMBL/GenBank/DDBJ databases">
        <title>WGS assembly of Saponaria officinalis var. Norfolk2.</title>
        <authorList>
            <person name="Jenkins J."/>
            <person name="Shu S."/>
            <person name="Grimwood J."/>
            <person name="Barry K."/>
            <person name="Goodstein D."/>
            <person name="Schmutz J."/>
            <person name="Leebens-Mack J."/>
            <person name="Osbourn A."/>
        </authorList>
    </citation>
    <scope>NUCLEOTIDE SEQUENCE [LARGE SCALE GENOMIC DNA]</scope>
    <source>
        <strain evidence="2">JIC</strain>
    </source>
</reference>
<dbReference type="Gene3D" id="1.20.1280.50">
    <property type="match status" value="1"/>
</dbReference>
<dbReference type="Pfam" id="PF00646">
    <property type="entry name" value="F-box"/>
    <property type="match status" value="1"/>
</dbReference>
<evidence type="ECO:0000313" key="2">
    <source>
        <dbReference type="EMBL" id="KAK9733947.1"/>
    </source>
</evidence>
<dbReference type="InterPro" id="IPR055294">
    <property type="entry name" value="FBL60-like"/>
</dbReference>
<sequence length="85" mass="9686">MDWKSKTCSRKKLSNANADRLTSLPDELLCRILCMLPTKDAAATLVLSKRMRKAFSWITTFDLDDSPISRSLPKLPSFNWAFSSF</sequence>
<dbReference type="PANTHER" id="PTHR31293:SF12">
    <property type="entry name" value="RNI-LIKE SUPERFAMILY PROTEIN"/>
    <property type="match status" value="1"/>
</dbReference>
<evidence type="ECO:0000313" key="3">
    <source>
        <dbReference type="Proteomes" id="UP001443914"/>
    </source>
</evidence>
<organism evidence="2 3">
    <name type="scientific">Saponaria officinalis</name>
    <name type="common">Common soapwort</name>
    <name type="synonym">Lychnis saponaria</name>
    <dbReference type="NCBI Taxonomy" id="3572"/>
    <lineage>
        <taxon>Eukaryota</taxon>
        <taxon>Viridiplantae</taxon>
        <taxon>Streptophyta</taxon>
        <taxon>Embryophyta</taxon>
        <taxon>Tracheophyta</taxon>
        <taxon>Spermatophyta</taxon>
        <taxon>Magnoliopsida</taxon>
        <taxon>eudicotyledons</taxon>
        <taxon>Gunneridae</taxon>
        <taxon>Pentapetalae</taxon>
        <taxon>Caryophyllales</taxon>
        <taxon>Caryophyllaceae</taxon>
        <taxon>Caryophylleae</taxon>
        <taxon>Saponaria</taxon>
    </lineage>
</organism>
<dbReference type="AlphaFoldDB" id="A0AAW1LDI6"/>
<dbReference type="SUPFAM" id="SSF81383">
    <property type="entry name" value="F-box domain"/>
    <property type="match status" value="1"/>
</dbReference>
<keyword evidence="3" id="KW-1185">Reference proteome</keyword>
<dbReference type="Proteomes" id="UP001443914">
    <property type="component" value="Unassembled WGS sequence"/>
</dbReference>